<dbReference type="SMART" id="SM00856">
    <property type="entry name" value="PMEI"/>
    <property type="match status" value="1"/>
</dbReference>
<feature type="domain" description="Pectinesterase inhibitor" evidence="3">
    <location>
        <begin position="32"/>
        <end position="180"/>
    </location>
</feature>
<dbReference type="PANTHER" id="PTHR31080:SF69">
    <property type="entry name" value="OS03G0830600 PROTEIN"/>
    <property type="match status" value="1"/>
</dbReference>
<proteinExistence type="predicted"/>
<dbReference type="InterPro" id="IPR051955">
    <property type="entry name" value="PME_Inhibitor"/>
</dbReference>
<sequence length="195" mass="20532">MATTRPPPITVLSTVVALFLLLCTTSSLAAGAQPPLIDASCAATPHPDLCKSRLMACPDSKDASTPRALAEVAIRAASDVGSAAGGYAREQLDVVKDNVLWQCLDECADDIEEAVSHLDDTEGEIDDARFNDVKLFLDTAERDSWSCDESCRFAPQTPVKAAILAKNKDFETIMAVTHALIQQATGGGTAPSSAP</sequence>
<feature type="signal peptide" evidence="2">
    <location>
        <begin position="1"/>
        <end position="29"/>
    </location>
</feature>
<keyword evidence="5" id="KW-1185">Reference proteome</keyword>
<dbReference type="EMBL" id="BQKI01000006">
    <property type="protein sequence ID" value="GJM97162.1"/>
    <property type="molecule type" value="Genomic_DNA"/>
</dbReference>
<dbReference type="Pfam" id="PF04043">
    <property type="entry name" value="PMEI"/>
    <property type="match status" value="1"/>
</dbReference>
<dbReference type="FunFam" id="1.20.140.40:FF:000007">
    <property type="entry name" value="Pectinesterase inhibitor"/>
    <property type="match status" value="1"/>
</dbReference>
<accession>A0AAV5CFM6</accession>
<dbReference type="InterPro" id="IPR006501">
    <property type="entry name" value="Pectinesterase_inhib_dom"/>
</dbReference>
<feature type="chain" id="PRO_5043371846" description="Pectinesterase inhibitor domain-containing protein" evidence="2">
    <location>
        <begin position="30"/>
        <end position="195"/>
    </location>
</feature>
<evidence type="ECO:0000259" key="3">
    <source>
        <dbReference type="SMART" id="SM00856"/>
    </source>
</evidence>
<dbReference type="NCBIfam" id="TIGR01614">
    <property type="entry name" value="PME_inhib"/>
    <property type="match status" value="1"/>
</dbReference>
<evidence type="ECO:0000256" key="1">
    <source>
        <dbReference type="ARBA" id="ARBA00022729"/>
    </source>
</evidence>
<dbReference type="InterPro" id="IPR035513">
    <property type="entry name" value="Invertase/methylesterase_inhib"/>
</dbReference>
<organism evidence="4 5">
    <name type="scientific">Eleusine coracana subsp. coracana</name>
    <dbReference type="NCBI Taxonomy" id="191504"/>
    <lineage>
        <taxon>Eukaryota</taxon>
        <taxon>Viridiplantae</taxon>
        <taxon>Streptophyta</taxon>
        <taxon>Embryophyta</taxon>
        <taxon>Tracheophyta</taxon>
        <taxon>Spermatophyta</taxon>
        <taxon>Magnoliopsida</taxon>
        <taxon>Liliopsida</taxon>
        <taxon>Poales</taxon>
        <taxon>Poaceae</taxon>
        <taxon>PACMAD clade</taxon>
        <taxon>Chloridoideae</taxon>
        <taxon>Cynodonteae</taxon>
        <taxon>Eleusininae</taxon>
        <taxon>Eleusine</taxon>
    </lineage>
</organism>
<dbReference type="CDD" id="cd15801">
    <property type="entry name" value="PMEI-like_1"/>
    <property type="match status" value="1"/>
</dbReference>
<evidence type="ECO:0000256" key="2">
    <source>
        <dbReference type="SAM" id="SignalP"/>
    </source>
</evidence>
<protein>
    <recommendedName>
        <fullName evidence="3">Pectinesterase inhibitor domain-containing protein</fullName>
    </recommendedName>
</protein>
<reference evidence="4" key="1">
    <citation type="journal article" date="2018" name="DNA Res.">
        <title>Multiple hybrid de novo genome assembly of finger millet, an orphan allotetraploid crop.</title>
        <authorList>
            <person name="Hatakeyama M."/>
            <person name="Aluri S."/>
            <person name="Balachadran M.T."/>
            <person name="Sivarajan S.R."/>
            <person name="Patrignani A."/>
            <person name="Gruter S."/>
            <person name="Poveda L."/>
            <person name="Shimizu-Inatsugi R."/>
            <person name="Baeten J."/>
            <person name="Francoijs K.J."/>
            <person name="Nataraja K.N."/>
            <person name="Reddy Y.A.N."/>
            <person name="Phadnis S."/>
            <person name="Ravikumar R.L."/>
            <person name="Schlapbach R."/>
            <person name="Sreeman S.M."/>
            <person name="Shimizu K.K."/>
        </authorList>
    </citation>
    <scope>NUCLEOTIDE SEQUENCE</scope>
</reference>
<dbReference type="PANTHER" id="PTHR31080">
    <property type="entry name" value="PECTINESTERASE INHIBITOR-LIKE"/>
    <property type="match status" value="1"/>
</dbReference>
<dbReference type="Proteomes" id="UP001054889">
    <property type="component" value="Unassembled WGS sequence"/>
</dbReference>
<dbReference type="GO" id="GO:0004857">
    <property type="term" value="F:enzyme inhibitor activity"/>
    <property type="evidence" value="ECO:0007669"/>
    <property type="project" value="InterPro"/>
</dbReference>
<keyword evidence="1 2" id="KW-0732">Signal</keyword>
<dbReference type="SUPFAM" id="SSF101148">
    <property type="entry name" value="Plant invertase/pectin methylesterase inhibitor"/>
    <property type="match status" value="1"/>
</dbReference>
<evidence type="ECO:0000313" key="5">
    <source>
        <dbReference type="Proteomes" id="UP001054889"/>
    </source>
</evidence>
<comment type="caution">
    <text evidence="4">The sequence shown here is derived from an EMBL/GenBank/DDBJ whole genome shotgun (WGS) entry which is preliminary data.</text>
</comment>
<reference evidence="4" key="2">
    <citation type="submission" date="2021-12" db="EMBL/GenBank/DDBJ databases">
        <title>Resequencing data analysis of finger millet.</title>
        <authorList>
            <person name="Hatakeyama M."/>
            <person name="Aluri S."/>
            <person name="Balachadran M.T."/>
            <person name="Sivarajan S.R."/>
            <person name="Poveda L."/>
            <person name="Shimizu-Inatsugi R."/>
            <person name="Schlapbach R."/>
            <person name="Sreeman S.M."/>
            <person name="Shimizu K.K."/>
        </authorList>
    </citation>
    <scope>NUCLEOTIDE SEQUENCE</scope>
</reference>
<dbReference type="AlphaFoldDB" id="A0AAV5CFM6"/>
<name>A0AAV5CFM6_ELECO</name>
<gene>
    <name evidence="4" type="primary">ga14067</name>
    <name evidence="4" type="ORF">PR202_ga14067</name>
</gene>
<dbReference type="Gene3D" id="1.20.140.40">
    <property type="entry name" value="Invertase/pectin methylesterase inhibitor family protein"/>
    <property type="match status" value="1"/>
</dbReference>
<evidence type="ECO:0000313" key="4">
    <source>
        <dbReference type="EMBL" id="GJM97162.1"/>
    </source>
</evidence>